<keyword evidence="2" id="KW-1185">Reference proteome</keyword>
<evidence type="ECO:0000313" key="2">
    <source>
        <dbReference type="Proteomes" id="UP000516437"/>
    </source>
</evidence>
<dbReference type="EMBL" id="RXIC02000020">
    <property type="protein sequence ID" value="KAB1222638.1"/>
    <property type="molecule type" value="Genomic_DNA"/>
</dbReference>
<sequence length="272" mass="30875">MEVGWGVHERATCGPKVMYGSSLTSGMPDWFRTKSNFMKTGLKIGPHDVSGDRKWIGYALFVEYEVLDYRPLSAGSLTSCNEDSDPFSSTISQFVCRVETNERSFPRKDIYVRTSRLSSDGPLGFWLYIPAQWFSEHFQNLDQLSHIKTSDVNFQGSGFLQKRDIRAGLVYRHDASQFYSSIAPQGLELEFHRHLPYYLTKVSDDASPLVRIEEPARIAIKEGTVKSEAYMMRKLSGKSSARARSHLARVSFSRGYEGKDTLVFSAICFVPY</sequence>
<name>A0A6A1WG52_9ROSI</name>
<dbReference type="AlphaFoldDB" id="A0A6A1WG52"/>
<protein>
    <submittedName>
        <fullName evidence="1">Uncharacterized protein</fullName>
    </submittedName>
</protein>
<accession>A0A6A1WG52</accession>
<organism evidence="1 2">
    <name type="scientific">Morella rubra</name>
    <name type="common">Chinese bayberry</name>
    <dbReference type="NCBI Taxonomy" id="262757"/>
    <lineage>
        <taxon>Eukaryota</taxon>
        <taxon>Viridiplantae</taxon>
        <taxon>Streptophyta</taxon>
        <taxon>Embryophyta</taxon>
        <taxon>Tracheophyta</taxon>
        <taxon>Spermatophyta</taxon>
        <taxon>Magnoliopsida</taxon>
        <taxon>eudicotyledons</taxon>
        <taxon>Gunneridae</taxon>
        <taxon>Pentapetalae</taxon>
        <taxon>rosids</taxon>
        <taxon>fabids</taxon>
        <taxon>Fagales</taxon>
        <taxon>Myricaceae</taxon>
        <taxon>Morella</taxon>
    </lineage>
</organism>
<gene>
    <name evidence="1" type="ORF">CJ030_MR2G010235</name>
</gene>
<proteinExistence type="predicted"/>
<dbReference type="Proteomes" id="UP000516437">
    <property type="component" value="Chromosome 2"/>
</dbReference>
<reference evidence="1 2" key="1">
    <citation type="journal article" date="2019" name="Plant Biotechnol. J.">
        <title>The red bayberry genome and genetic basis of sex determination.</title>
        <authorList>
            <person name="Jia H.M."/>
            <person name="Jia H.J."/>
            <person name="Cai Q.L."/>
            <person name="Wang Y."/>
            <person name="Zhao H.B."/>
            <person name="Yang W.F."/>
            <person name="Wang G.Y."/>
            <person name="Li Y.H."/>
            <person name="Zhan D.L."/>
            <person name="Shen Y.T."/>
            <person name="Niu Q.F."/>
            <person name="Chang L."/>
            <person name="Qiu J."/>
            <person name="Zhao L."/>
            <person name="Xie H.B."/>
            <person name="Fu W.Y."/>
            <person name="Jin J."/>
            <person name="Li X.W."/>
            <person name="Jiao Y."/>
            <person name="Zhou C.C."/>
            <person name="Tu T."/>
            <person name="Chai C.Y."/>
            <person name="Gao J.L."/>
            <person name="Fan L.J."/>
            <person name="van de Weg E."/>
            <person name="Wang J.Y."/>
            <person name="Gao Z.S."/>
        </authorList>
    </citation>
    <scope>NUCLEOTIDE SEQUENCE [LARGE SCALE GENOMIC DNA]</scope>
    <source>
        <tissue evidence="1">Leaves</tissue>
    </source>
</reference>
<comment type="caution">
    <text evidence="1">The sequence shown here is derived from an EMBL/GenBank/DDBJ whole genome shotgun (WGS) entry which is preliminary data.</text>
</comment>
<evidence type="ECO:0000313" key="1">
    <source>
        <dbReference type="EMBL" id="KAB1222638.1"/>
    </source>
</evidence>